<comment type="caution">
    <text evidence="2">The sequence shown here is derived from an EMBL/GenBank/DDBJ whole genome shotgun (WGS) entry which is preliminary data.</text>
</comment>
<dbReference type="AlphaFoldDB" id="A0A8T3BWE6"/>
<name>A0A8T3BWE6_DENNO</name>
<feature type="compositionally biased region" description="Polar residues" evidence="1">
    <location>
        <begin position="60"/>
        <end position="69"/>
    </location>
</feature>
<evidence type="ECO:0000313" key="3">
    <source>
        <dbReference type="Proteomes" id="UP000829196"/>
    </source>
</evidence>
<evidence type="ECO:0000313" key="2">
    <source>
        <dbReference type="EMBL" id="KAI0519823.1"/>
    </source>
</evidence>
<proteinExistence type="predicted"/>
<dbReference type="Proteomes" id="UP000829196">
    <property type="component" value="Unassembled WGS sequence"/>
</dbReference>
<dbReference type="SMR" id="A0A8T3BWE6"/>
<organism evidence="2 3">
    <name type="scientific">Dendrobium nobile</name>
    <name type="common">Orchid</name>
    <dbReference type="NCBI Taxonomy" id="94219"/>
    <lineage>
        <taxon>Eukaryota</taxon>
        <taxon>Viridiplantae</taxon>
        <taxon>Streptophyta</taxon>
        <taxon>Embryophyta</taxon>
        <taxon>Tracheophyta</taxon>
        <taxon>Spermatophyta</taxon>
        <taxon>Magnoliopsida</taxon>
        <taxon>Liliopsida</taxon>
        <taxon>Asparagales</taxon>
        <taxon>Orchidaceae</taxon>
        <taxon>Epidendroideae</taxon>
        <taxon>Malaxideae</taxon>
        <taxon>Dendrobiinae</taxon>
        <taxon>Dendrobium</taxon>
    </lineage>
</organism>
<accession>A0A8T3BWE6</accession>
<protein>
    <submittedName>
        <fullName evidence="2">Uncharacterized protein</fullName>
    </submittedName>
</protein>
<dbReference type="EMBL" id="JAGYWB010000006">
    <property type="protein sequence ID" value="KAI0519823.1"/>
    <property type="molecule type" value="Genomic_DNA"/>
</dbReference>
<sequence>MNNVVEEGFFSGEQSKKRKEKKIVTSRLALCKQLIQNSPSRETREVDASSRRDFRFTGEGEQTSNKMLQ</sequence>
<reference evidence="2" key="1">
    <citation type="journal article" date="2022" name="Front. Genet.">
        <title>Chromosome-Scale Assembly of the Dendrobium nobile Genome Provides Insights Into the Molecular Mechanism of the Biosynthesis of the Medicinal Active Ingredient of Dendrobium.</title>
        <authorList>
            <person name="Xu Q."/>
            <person name="Niu S.-C."/>
            <person name="Li K.-L."/>
            <person name="Zheng P.-J."/>
            <person name="Zhang X.-J."/>
            <person name="Jia Y."/>
            <person name="Liu Y."/>
            <person name="Niu Y.-X."/>
            <person name="Yu L.-H."/>
            <person name="Chen D.-F."/>
            <person name="Zhang G.-Q."/>
        </authorList>
    </citation>
    <scope>NUCLEOTIDE SEQUENCE</scope>
    <source>
        <tissue evidence="2">Leaf</tissue>
    </source>
</reference>
<gene>
    <name evidence="2" type="ORF">KFK09_007284</name>
</gene>
<feature type="region of interest" description="Disordered" evidence="1">
    <location>
        <begin position="35"/>
        <end position="69"/>
    </location>
</feature>
<feature type="compositionally biased region" description="Basic and acidic residues" evidence="1">
    <location>
        <begin position="41"/>
        <end position="58"/>
    </location>
</feature>
<keyword evidence="3" id="KW-1185">Reference proteome</keyword>
<evidence type="ECO:0000256" key="1">
    <source>
        <dbReference type="SAM" id="MobiDB-lite"/>
    </source>
</evidence>
<feature type="region of interest" description="Disordered" evidence="1">
    <location>
        <begin position="1"/>
        <end position="21"/>
    </location>
</feature>